<dbReference type="InterPro" id="IPR029000">
    <property type="entry name" value="Cyclophilin-like_dom_sf"/>
</dbReference>
<keyword evidence="3" id="KW-0067">ATP-binding</keyword>
<evidence type="ECO:0000259" key="4">
    <source>
        <dbReference type="SMART" id="SM00797"/>
    </source>
</evidence>
<dbReference type="GO" id="GO:0005524">
    <property type="term" value="F:ATP binding"/>
    <property type="evidence" value="ECO:0007669"/>
    <property type="project" value="UniProtKB-KW"/>
</dbReference>
<dbReference type="RefSeq" id="WP_112298534.1">
    <property type="nucleotide sequence ID" value="NZ_QTTP01000001.1"/>
</dbReference>
<dbReference type="SMART" id="SM00797">
    <property type="entry name" value="AHS2"/>
    <property type="match status" value="1"/>
</dbReference>
<name>A0AB38F6Y4_RHOWR</name>
<dbReference type="InterPro" id="IPR003778">
    <property type="entry name" value="CT_A_B"/>
</dbReference>
<dbReference type="PANTHER" id="PTHR43309:SF3">
    <property type="entry name" value="5-OXOPROLINASE SUBUNIT C"/>
    <property type="match status" value="1"/>
</dbReference>
<evidence type="ECO:0000256" key="1">
    <source>
        <dbReference type="ARBA" id="ARBA00022741"/>
    </source>
</evidence>
<proteinExistence type="predicted"/>
<reference evidence="5 6" key="1">
    <citation type="submission" date="2018-06" db="EMBL/GenBank/DDBJ databases">
        <authorList>
            <consortium name="Pathogen Informatics"/>
            <person name="Doyle S."/>
        </authorList>
    </citation>
    <scope>NUCLEOTIDE SEQUENCE [LARGE SCALE GENOMIC DNA]</scope>
    <source>
        <strain evidence="5 6">NCTC13229</strain>
    </source>
</reference>
<dbReference type="NCBIfam" id="TIGR00724">
    <property type="entry name" value="urea_amlyse_rel"/>
    <property type="match status" value="1"/>
</dbReference>
<dbReference type="Proteomes" id="UP000251211">
    <property type="component" value="Unassembled WGS sequence"/>
</dbReference>
<dbReference type="InterPro" id="IPR052708">
    <property type="entry name" value="PxpC"/>
</dbReference>
<dbReference type="EMBL" id="UAUI01000001">
    <property type="protein sequence ID" value="SPZ35394.1"/>
    <property type="molecule type" value="Genomic_DNA"/>
</dbReference>
<dbReference type="AlphaFoldDB" id="A0AB38F6Y4"/>
<feature type="domain" description="Carboxyltransferase" evidence="4">
    <location>
        <begin position="42"/>
        <end position="308"/>
    </location>
</feature>
<evidence type="ECO:0000256" key="2">
    <source>
        <dbReference type="ARBA" id="ARBA00022801"/>
    </source>
</evidence>
<dbReference type="PANTHER" id="PTHR43309">
    <property type="entry name" value="5-OXOPROLINASE SUBUNIT C"/>
    <property type="match status" value="1"/>
</dbReference>
<dbReference type="SUPFAM" id="SSF50891">
    <property type="entry name" value="Cyclophilin-like"/>
    <property type="match status" value="1"/>
</dbReference>
<dbReference type="GO" id="GO:0016787">
    <property type="term" value="F:hydrolase activity"/>
    <property type="evidence" value="ECO:0007669"/>
    <property type="project" value="UniProtKB-KW"/>
</dbReference>
<accession>A0AB38F6Y4</accession>
<keyword evidence="2" id="KW-0378">Hydrolase</keyword>
<comment type="caution">
    <text evidence="5">The sequence shown here is derived from an EMBL/GenBank/DDBJ whole genome shotgun (WGS) entry which is preliminary data.</text>
</comment>
<evidence type="ECO:0000256" key="3">
    <source>
        <dbReference type="ARBA" id="ARBA00022840"/>
    </source>
</evidence>
<sequence>MTTTLADPVRLLSDTVDPARVTVLDAGLSTTLQDLGRPGFAHLGVTVSGAADRTSLTLANRLVGNADGATAFENTFGGLAITVSTDRYVAVTGATVDIHIDGRAPTEGRRTLLRAGQVLTLGRPVTGLRAYLAVEGGIETEKVFGSAATDCLSGLGPARVRTGSEFTLGSAIHIPPHNVPLELTPPRLPVGAVEVSFRWGPRETIFTARDRAALTATPWTVSADCDRVGARLTGPPLSIGSVDLPSEGMALGAIQIPPSGEPIVFLADHPVTGGYPVIGVVTERDVDLLAQAAPGTRIRFTPLRNEDH</sequence>
<dbReference type="Gene3D" id="2.40.100.10">
    <property type="entry name" value="Cyclophilin-like"/>
    <property type="match status" value="1"/>
</dbReference>
<organism evidence="5 6">
    <name type="scientific">Rhodococcus wratislaviensis</name>
    <name type="common">Tsukamurella wratislaviensis</name>
    <dbReference type="NCBI Taxonomy" id="44752"/>
    <lineage>
        <taxon>Bacteria</taxon>
        <taxon>Bacillati</taxon>
        <taxon>Actinomycetota</taxon>
        <taxon>Actinomycetes</taxon>
        <taxon>Mycobacteriales</taxon>
        <taxon>Nocardiaceae</taxon>
        <taxon>Rhodococcus</taxon>
    </lineage>
</organism>
<gene>
    <name evidence="5" type="ORF">NCTC13229_00747</name>
</gene>
<evidence type="ECO:0000313" key="6">
    <source>
        <dbReference type="Proteomes" id="UP000251211"/>
    </source>
</evidence>
<dbReference type="Pfam" id="PF02626">
    <property type="entry name" value="CT_A_B"/>
    <property type="match status" value="1"/>
</dbReference>
<evidence type="ECO:0000313" key="5">
    <source>
        <dbReference type="EMBL" id="SPZ35394.1"/>
    </source>
</evidence>
<keyword evidence="1" id="KW-0547">Nucleotide-binding</keyword>
<protein>
    <submittedName>
        <fullName evidence="5">Urea amidolyase</fullName>
    </submittedName>
</protein>